<comment type="caution">
    <text evidence="3">The sequence shown here is derived from an EMBL/GenBank/DDBJ whole genome shotgun (WGS) entry which is preliminary data.</text>
</comment>
<gene>
    <name evidence="3" type="ORF">D5H75_09270</name>
</gene>
<feature type="region of interest" description="Disordered" evidence="1">
    <location>
        <begin position="152"/>
        <end position="177"/>
    </location>
</feature>
<dbReference type="AlphaFoldDB" id="A0A3A4BPH5"/>
<evidence type="ECO:0000256" key="1">
    <source>
        <dbReference type="SAM" id="MobiDB-lite"/>
    </source>
</evidence>
<proteinExistence type="predicted"/>
<feature type="compositionally biased region" description="Low complexity" evidence="1">
    <location>
        <begin position="360"/>
        <end position="383"/>
    </location>
</feature>
<dbReference type="OrthoDB" id="3874247at2"/>
<organism evidence="3 4">
    <name type="scientific">Bailinhaonella thermotolerans</name>
    <dbReference type="NCBI Taxonomy" id="1070861"/>
    <lineage>
        <taxon>Bacteria</taxon>
        <taxon>Bacillati</taxon>
        <taxon>Actinomycetota</taxon>
        <taxon>Actinomycetes</taxon>
        <taxon>Streptosporangiales</taxon>
        <taxon>Streptosporangiaceae</taxon>
        <taxon>Bailinhaonella</taxon>
    </lineage>
</organism>
<keyword evidence="2" id="KW-0812">Transmembrane</keyword>
<feature type="transmembrane region" description="Helical" evidence="2">
    <location>
        <begin position="701"/>
        <end position="719"/>
    </location>
</feature>
<feature type="transmembrane region" description="Helical" evidence="2">
    <location>
        <begin position="128"/>
        <end position="147"/>
    </location>
</feature>
<evidence type="ECO:0000313" key="3">
    <source>
        <dbReference type="EMBL" id="RJL33046.1"/>
    </source>
</evidence>
<keyword evidence="4" id="KW-1185">Reference proteome</keyword>
<keyword evidence="2" id="KW-0472">Membrane</keyword>
<feature type="transmembrane region" description="Helical" evidence="2">
    <location>
        <begin position="651"/>
        <end position="670"/>
    </location>
</feature>
<feature type="region of interest" description="Disordered" evidence="1">
    <location>
        <begin position="261"/>
        <end position="321"/>
    </location>
</feature>
<protein>
    <submittedName>
        <fullName evidence="3">Uncharacterized protein</fullName>
    </submittedName>
</protein>
<dbReference type="Proteomes" id="UP000265768">
    <property type="component" value="Unassembled WGS sequence"/>
</dbReference>
<feature type="region of interest" description="Disordered" evidence="1">
    <location>
        <begin position="333"/>
        <end position="383"/>
    </location>
</feature>
<feature type="transmembrane region" description="Helical" evidence="2">
    <location>
        <begin position="102"/>
        <end position="122"/>
    </location>
</feature>
<accession>A0A3A4BPH5</accession>
<feature type="transmembrane region" description="Helical" evidence="2">
    <location>
        <begin position="467"/>
        <end position="500"/>
    </location>
</feature>
<keyword evidence="2" id="KW-1133">Transmembrane helix</keyword>
<evidence type="ECO:0000256" key="2">
    <source>
        <dbReference type="SAM" id="Phobius"/>
    </source>
</evidence>
<feature type="compositionally biased region" description="Low complexity" evidence="1">
    <location>
        <begin position="306"/>
        <end position="316"/>
    </location>
</feature>
<dbReference type="RefSeq" id="WP_119926005.1">
    <property type="nucleotide sequence ID" value="NZ_QZEY01000003.1"/>
</dbReference>
<evidence type="ECO:0000313" key="4">
    <source>
        <dbReference type="Proteomes" id="UP000265768"/>
    </source>
</evidence>
<feature type="transmembrane region" description="Helical" evidence="2">
    <location>
        <begin position="75"/>
        <end position="95"/>
    </location>
</feature>
<dbReference type="EMBL" id="QZEY01000003">
    <property type="protein sequence ID" value="RJL33046.1"/>
    <property type="molecule type" value="Genomic_DNA"/>
</dbReference>
<feature type="region of interest" description="Disordered" evidence="1">
    <location>
        <begin position="218"/>
        <end position="239"/>
    </location>
</feature>
<feature type="transmembrane region" description="Helical" evidence="2">
    <location>
        <begin position="619"/>
        <end position="639"/>
    </location>
</feature>
<feature type="compositionally biased region" description="Gly residues" evidence="1">
    <location>
        <begin position="261"/>
        <end position="271"/>
    </location>
</feature>
<sequence length="723" mass="72725">MWRIGIGVYAVNQAIYFLWWLVFHPGIGTRPGTMSGDPAPHARHGTADPRESGHSVLHDALIDVSLGLTGDLGPLVLAQTAALAAAIAWLCAAVVRLGAPAWAAVPAAVLLAILPPTGSFPVTRWQDVPYTVCLILVAAAVAGLLALRRAPGPRRSPDAAPAGPGATKPDAKVADDAGPIDRPPMVVLLPRPSEGVPIDGPPVRPGGVAPVAPGPAASPYALGSGRREGLTDGPWSGRGGFFTPPNAAYVAAGVRPLPGGGPRSAGVGASGGRWEPADATARGEDAPAGPREGSAIASDRAGDGGQEAAGDGASAGPRLWVLPNSGLAGRAVAEPATATGPRGTGPDEGAGPHRAEPADSAGSAGESGAETETGTEVATGAGTEIATEVARGTGTEAATGAGTGAGTEVAVAEGPGCPAGGLVICAGGPGETVPAAEAVPVRQARRGPGARITARTRAREARRRRRLLAGFSVALGGVVLFRGDGFLTAAALTLLLAVVWRGMRWRAVAAGTVAVALWAGLLLTGYRVGATPAAAHAYSAVPHDLAVAYARRPGVFRAEDVGLLRRVAPLEVWRGVGDSCSAVNRLILAKGYDRGAGDRLGGRLAGLWTRIAKRAPWTVLRAGLCRSAVAWAPWASAAAAPGTGIPHHPSLWRGALCAYASCAAVALLAVRRRRLALLALAAPVAAQQLSAPAVISAQDSWHMTGALIVGVLLLPLAAARRRG</sequence>
<reference evidence="3 4" key="1">
    <citation type="submission" date="2018-09" db="EMBL/GenBank/DDBJ databases">
        <title>YIM 75507 draft genome.</title>
        <authorList>
            <person name="Tang S."/>
            <person name="Feng Y."/>
        </authorList>
    </citation>
    <scope>NUCLEOTIDE SEQUENCE [LARGE SCALE GENOMIC DNA]</scope>
    <source>
        <strain evidence="3 4">YIM 75507</strain>
    </source>
</reference>
<name>A0A3A4BPH5_9ACTN</name>
<feature type="transmembrane region" description="Helical" evidence="2">
    <location>
        <begin position="677"/>
        <end position="695"/>
    </location>
</feature>
<feature type="transmembrane region" description="Helical" evidence="2">
    <location>
        <begin position="506"/>
        <end position="526"/>
    </location>
</feature>
<feature type="transmembrane region" description="Helical" evidence="2">
    <location>
        <begin position="7"/>
        <end position="27"/>
    </location>
</feature>